<dbReference type="GO" id="GO:0007165">
    <property type="term" value="P:signal transduction"/>
    <property type="evidence" value="ECO:0007669"/>
    <property type="project" value="UniProtKB-KW"/>
</dbReference>
<dbReference type="InterPro" id="IPR013604">
    <property type="entry name" value="7TM_chemorcpt"/>
</dbReference>
<keyword evidence="5 8" id="KW-0472">Membrane</keyword>
<comment type="caution">
    <text evidence="8">Lacks conserved residue(s) required for the propagation of feature annotation.</text>
</comment>
<comment type="similarity">
    <text evidence="8">Belongs to the insect chemoreceptor superfamily. Gustatory receptor (GR) family.</text>
</comment>
<feature type="transmembrane region" description="Helical" evidence="8">
    <location>
        <begin position="308"/>
        <end position="328"/>
    </location>
</feature>
<comment type="function">
    <text evidence="8">Gustatory receptor which mediates acceptance or avoidance behavior, depending on its substrates.</text>
</comment>
<dbReference type="PANTHER" id="PTHR21143">
    <property type="entry name" value="INVERTEBRATE GUSTATORY RECEPTOR"/>
    <property type="match status" value="1"/>
</dbReference>
<evidence type="ECO:0000256" key="2">
    <source>
        <dbReference type="ARBA" id="ARBA00022475"/>
    </source>
</evidence>
<dbReference type="EMBL" id="JAHYIQ010000008">
    <property type="protein sequence ID" value="KAK1129860.1"/>
    <property type="molecule type" value="Genomic_DNA"/>
</dbReference>
<reference evidence="9" key="1">
    <citation type="submission" date="2021-10" db="EMBL/GenBank/DDBJ databases">
        <title>Melipona bicolor Genome sequencing and assembly.</title>
        <authorList>
            <person name="Araujo N.S."/>
            <person name="Arias M.C."/>
        </authorList>
    </citation>
    <scope>NUCLEOTIDE SEQUENCE</scope>
    <source>
        <strain evidence="9">USP_2M_L1-L4_2017</strain>
        <tissue evidence="9">Whole body</tissue>
    </source>
</reference>
<keyword evidence="2 8" id="KW-1003">Cell membrane</keyword>
<evidence type="ECO:0000256" key="8">
    <source>
        <dbReference type="RuleBase" id="RU363108"/>
    </source>
</evidence>
<protein>
    <recommendedName>
        <fullName evidence="8">Gustatory receptor</fullName>
    </recommendedName>
</protein>
<organism evidence="9 10">
    <name type="scientific">Melipona bicolor</name>
    <dbReference type="NCBI Taxonomy" id="60889"/>
    <lineage>
        <taxon>Eukaryota</taxon>
        <taxon>Metazoa</taxon>
        <taxon>Ecdysozoa</taxon>
        <taxon>Arthropoda</taxon>
        <taxon>Hexapoda</taxon>
        <taxon>Insecta</taxon>
        <taxon>Pterygota</taxon>
        <taxon>Neoptera</taxon>
        <taxon>Endopterygota</taxon>
        <taxon>Hymenoptera</taxon>
        <taxon>Apocrita</taxon>
        <taxon>Aculeata</taxon>
        <taxon>Apoidea</taxon>
        <taxon>Anthophila</taxon>
        <taxon>Apidae</taxon>
        <taxon>Melipona</taxon>
    </lineage>
</organism>
<evidence type="ECO:0000313" key="9">
    <source>
        <dbReference type="EMBL" id="KAK1129860.1"/>
    </source>
</evidence>
<dbReference type="GO" id="GO:0043025">
    <property type="term" value="C:neuronal cell body"/>
    <property type="evidence" value="ECO:0007669"/>
    <property type="project" value="TreeGrafter"/>
</dbReference>
<dbReference type="GO" id="GO:0030424">
    <property type="term" value="C:axon"/>
    <property type="evidence" value="ECO:0007669"/>
    <property type="project" value="TreeGrafter"/>
</dbReference>
<feature type="transmembrane region" description="Helical" evidence="8">
    <location>
        <begin position="48"/>
        <end position="65"/>
    </location>
</feature>
<feature type="transmembrane region" description="Helical" evidence="8">
    <location>
        <begin position="137"/>
        <end position="161"/>
    </location>
</feature>
<keyword evidence="10" id="KW-1185">Reference proteome</keyword>
<keyword evidence="3 8" id="KW-0812">Transmembrane</keyword>
<evidence type="ECO:0000256" key="6">
    <source>
        <dbReference type="ARBA" id="ARBA00023170"/>
    </source>
</evidence>
<sequence length="414" mass="48576">MKNKIFEAEKIRILTWRPETQYESLSAIIWANEIFGLRIFEFGGRLRYSWSIIYVSVCIVLYFIMHNMVLSHCEKDWPTYQDISYKFVLYVNIPILLVCIVLGFVNTENSKKIIARYEQIDNILESFGIEKNYLKTFIYIVQIVSAWCILIVILFILGWIWCSTDTDIIKAFYLTLLLCLPIIINCLMSVTFNTFIRILRDKLHKMNTIINEVHQSSNVNGIDVGYKMQQTEHKLVFVRNYYNQNNFLQRFVEITRQMHFEIVSISRELNQIYSYQLLLNLAMEFIVIICTLYNLYFDIISSTLADILHYKIVVPIVLFFIFSAKIIVVNHECTCFQREIEVTAQTLREIEISCTDGSIKDELQQFSLQLILYPLYFTAAGCVFLNNQLTTKFFGTLSTYLAIIVQMSPTSMQS</sequence>
<dbReference type="GO" id="GO:0008049">
    <property type="term" value="P:male courtship behavior"/>
    <property type="evidence" value="ECO:0007669"/>
    <property type="project" value="TreeGrafter"/>
</dbReference>
<comment type="caution">
    <text evidence="9">The sequence shown here is derived from an EMBL/GenBank/DDBJ whole genome shotgun (WGS) entry which is preliminary data.</text>
</comment>
<proteinExistence type="inferred from homology"/>
<feature type="transmembrane region" description="Helical" evidence="8">
    <location>
        <begin position="173"/>
        <end position="196"/>
    </location>
</feature>
<feature type="transmembrane region" description="Helical" evidence="8">
    <location>
        <begin position="85"/>
        <end position="105"/>
    </location>
</feature>
<dbReference type="AlphaFoldDB" id="A0AA40G3J8"/>
<dbReference type="GO" id="GO:0007635">
    <property type="term" value="P:chemosensory behavior"/>
    <property type="evidence" value="ECO:0007669"/>
    <property type="project" value="TreeGrafter"/>
</dbReference>
<evidence type="ECO:0000256" key="1">
    <source>
        <dbReference type="ARBA" id="ARBA00004651"/>
    </source>
</evidence>
<keyword evidence="7 8" id="KW-0807">Transducer</keyword>
<evidence type="ECO:0000256" key="3">
    <source>
        <dbReference type="ARBA" id="ARBA00022692"/>
    </source>
</evidence>
<gene>
    <name evidence="9" type="ORF">K0M31_019567</name>
</gene>
<accession>A0AA40G3J8</accession>
<evidence type="ECO:0000256" key="5">
    <source>
        <dbReference type="ARBA" id="ARBA00023136"/>
    </source>
</evidence>
<comment type="subcellular location">
    <subcellularLocation>
        <location evidence="1 8">Cell membrane</location>
        <topology evidence="1 8">Multi-pass membrane protein</topology>
    </subcellularLocation>
</comment>
<dbReference type="Pfam" id="PF08395">
    <property type="entry name" value="7tm_7"/>
    <property type="match status" value="1"/>
</dbReference>
<keyword evidence="4 8" id="KW-1133">Transmembrane helix</keyword>
<dbReference type="GO" id="GO:0005886">
    <property type="term" value="C:plasma membrane"/>
    <property type="evidence" value="ECO:0007669"/>
    <property type="project" value="UniProtKB-SubCell"/>
</dbReference>
<dbReference type="GO" id="GO:0050909">
    <property type="term" value="P:sensory perception of taste"/>
    <property type="evidence" value="ECO:0007669"/>
    <property type="project" value="InterPro"/>
</dbReference>
<name>A0AA40G3J8_9HYME</name>
<keyword evidence="6 8" id="KW-0675">Receptor</keyword>
<evidence type="ECO:0000256" key="7">
    <source>
        <dbReference type="ARBA" id="ARBA00023224"/>
    </source>
</evidence>
<evidence type="ECO:0000313" key="10">
    <source>
        <dbReference type="Proteomes" id="UP001177670"/>
    </source>
</evidence>
<dbReference type="Proteomes" id="UP001177670">
    <property type="component" value="Unassembled WGS sequence"/>
</dbReference>
<evidence type="ECO:0000256" key="4">
    <source>
        <dbReference type="ARBA" id="ARBA00022989"/>
    </source>
</evidence>
<dbReference type="PANTHER" id="PTHR21143:SF104">
    <property type="entry name" value="GUSTATORY RECEPTOR 8A-RELATED"/>
    <property type="match status" value="1"/>
</dbReference>
<dbReference type="GO" id="GO:0030425">
    <property type="term" value="C:dendrite"/>
    <property type="evidence" value="ECO:0007669"/>
    <property type="project" value="TreeGrafter"/>
</dbReference>
<feature type="transmembrane region" description="Helical" evidence="8">
    <location>
        <begin position="277"/>
        <end position="296"/>
    </location>
</feature>